<evidence type="ECO:0000256" key="5">
    <source>
        <dbReference type="ARBA" id="ARBA00022692"/>
    </source>
</evidence>
<keyword evidence="4" id="KW-1003">Cell membrane</keyword>
<dbReference type="GO" id="GO:0005886">
    <property type="term" value="C:plasma membrane"/>
    <property type="evidence" value="ECO:0007669"/>
    <property type="project" value="UniProtKB-SubCell"/>
</dbReference>
<feature type="transmembrane region" description="Helical" evidence="8">
    <location>
        <begin position="31"/>
        <end position="55"/>
    </location>
</feature>
<keyword evidence="6 8" id="KW-1133">Transmembrane helix</keyword>
<keyword evidence="7 8" id="KW-0472">Membrane</keyword>
<feature type="transmembrane region" description="Helical" evidence="8">
    <location>
        <begin position="218"/>
        <end position="235"/>
    </location>
</feature>
<evidence type="ECO:0000313" key="10">
    <source>
        <dbReference type="Proteomes" id="UP000233534"/>
    </source>
</evidence>
<dbReference type="KEGG" id="hsc:HVS_05985"/>
<feature type="transmembrane region" description="Helical" evidence="8">
    <location>
        <begin position="312"/>
        <end position="337"/>
    </location>
</feature>
<sequence length="349" mass="39210">MSSIRKILIYTLFAVVFLFFLYIAFRYRVKLLRIIAPLLLAAVIAYLIYPVVLWLEEKRISRTWSVLIIYFVSLGIITASIIFIVPHLINNTKELMNVLPDVAMDFRENFNTFIRNIKTSKWPPDIKESIFKEINKGTYFVEKVAMDTLKNYLWGIAKTATVALDLIIAMVIAYYLIKDAKSFRDGGLSLIPRKWRNGVIGCCREINAILSNFIQGQVLAAFIVGIMITIGFFIIKLKYPLILGMIAGIFNIIPYFGPVIGAIPAIAVALIDSPIKALWTALVVILIQQIENIFISPRIIDDRVGLHPVTTILVVLIGGEFFGFVGMLVSVPVAAVLKVIAKRWIEAVG</sequence>
<evidence type="ECO:0000256" key="4">
    <source>
        <dbReference type="ARBA" id="ARBA00022475"/>
    </source>
</evidence>
<dbReference type="Pfam" id="PF01594">
    <property type="entry name" value="AI-2E_transport"/>
    <property type="match status" value="1"/>
</dbReference>
<dbReference type="InterPro" id="IPR002549">
    <property type="entry name" value="AI-2E-like"/>
</dbReference>
<comment type="subcellular location">
    <subcellularLocation>
        <location evidence="1">Cell membrane</location>
        <topology evidence="1">Multi-pass membrane protein</topology>
    </subcellularLocation>
</comment>
<gene>
    <name evidence="9" type="primary">tqsA2</name>
    <name evidence="9" type="ORF">HVS_05985</name>
</gene>
<dbReference type="GO" id="GO:0055085">
    <property type="term" value="P:transmembrane transport"/>
    <property type="evidence" value="ECO:0007669"/>
    <property type="project" value="TreeGrafter"/>
</dbReference>
<organism evidence="9 10">
    <name type="scientific">Acetivibrio saccincola</name>
    <dbReference type="NCBI Taxonomy" id="1677857"/>
    <lineage>
        <taxon>Bacteria</taxon>
        <taxon>Bacillati</taxon>
        <taxon>Bacillota</taxon>
        <taxon>Clostridia</taxon>
        <taxon>Eubacteriales</taxon>
        <taxon>Oscillospiraceae</taxon>
        <taxon>Acetivibrio</taxon>
    </lineage>
</organism>
<dbReference type="EMBL" id="CP025197">
    <property type="protein sequence ID" value="AUG57127.1"/>
    <property type="molecule type" value="Genomic_DNA"/>
</dbReference>
<name>A0A2K9E018_9FIRM</name>
<evidence type="ECO:0000256" key="8">
    <source>
        <dbReference type="SAM" id="Phobius"/>
    </source>
</evidence>
<evidence type="ECO:0000313" key="9">
    <source>
        <dbReference type="EMBL" id="AUG57127.1"/>
    </source>
</evidence>
<feature type="transmembrane region" description="Helical" evidence="8">
    <location>
        <begin position="241"/>
        <end position="271"/>
    </location>
</feature>
<dbReference type="PANTHER" id="PTHR21716">
    <property type="entry name" value="TRANSMEMBRANE PROTEIN"/>
    <property type="match status" value="1"/>
</dbReference>
<keyword evidence="10" id="KW-1185">Reference proteome</keyword>
<keyword evidence="5 8" id="KW-0812">Transmembrane</keyword>
<evidence type="ECO:0000256" key="6">
    <source>
        <dbReference type="ARBA" id="ARBA00022989"/>
    </source>
</evidence>
<evidence type="ECO:0000256" key="3">
    <source>
        <dbReference type="ARBA" id="ARBA00022448"/>
    </source>
</evidence>
<dbReference type="RefSeq" id="WP_101300158.1">
    <property type="nucleotide sequence ID" value="NZ_CP025197.1"/>
</dbReference>
<keyword evidence="3" id="KW-0813">Transport</keyword>
<comment type="similarity">
    <text evidence="2">Belongs to the autoinducer-2 exporter (AI-2E) (TC 2.A.86) family.</text>
</comment>
<evidence type="ECO:0000256" key="1">
    <source>
        <dbReference type="ARBA" id="ARBA00004651"/>
    </source>
</evidence>
<dbReference type="PANTHER" id="PTHR21716:SF53">
    <property type="entry name" value="PERMEASE PERM-RELATED"/>
    <property type="match status" value="1"/>
</dbReference>
<protein>
    <submittedName>
        <fullName evidence="9">AI-2 transport protein TqsA</fullName>
    </submittedName>
</protein>
<feature type="transmembrane region" description="Helical" evidence="8">
    <location>
        <begin position="67"/>
        <end position="89"/>
    </location>
</feature>
<dbReference type="AlphaFoldDB" id="A0A2K9E018"/>
<feature type="transmembrane region" description="Helical" evidence="8">
    <location>
        <begin position="278"/>
        <end position="300"/>
    </location>
</feature>
<reference evidence="9 10" key="1">
    <citation type="submission" date="2017-12" db="EMBL/GenBank/DDBJ databases">
        <title>Complete genome sequence of Herbivorax saccincola GGR1, a novel Cellulosome-producing hydrolytic bacterium in a thermophilic biogas plant, established by Illumina and Nanopore MinION sequencing.</title>
        <authorList>
            <person name="Pechtl A."/>
            <person name="Ruckert C."/>
            <person name="Koeck D.E."/>
            <person name="Maus I."/>
            <person name="Winkler A."/>
            <person name="Kalinowski J."/>
            <person name="Puhler A."/>
            <person name="Schwarz W.W."/>
            <person name="Zverlov V.V."/>
            <person name="Schluter A."/>
            <person name="Liebl W."/>
        </authorList>
    </citation>
    <scope>NUCLEOTIDE SEQUENCE [LARGE SCALE GENOMIC DNA]</scope>
    <source>
        <strain evidence="10">SR1</strain>
    </source>
</reference>
<evidence type="ECO:0000256" key="2">
    <source>
        <dbReference type="ARBA" id="ARBA00009773"/>
    </source>
</evidence>
<feature type="transmembrane region" description="Helical" evidence="8">
    <location>
        <begin position="7"/>
        <end position="25"/>
    </location>
</feature>
<feature type="transmembrane region" description="Helical" evidence="8">
    <location>
        <begin position="152"/>
        <end position="177"/>
    </location>
</feature>
<proteinExistence type="inferred from homology"/>
<dbReference type="Proteomes" id="UP000233534">
    <property type="component" value="Chromosome"/>
</dbReference>
<accession>A0A2K9E018</accession>
<evidence type="ECO:0000256" key="7">
    <source>
        <dbReference type="ARBA" id="ARBA00023136"/>
    </source>
</evidence>